<dbReference type="Proteomes" id="UP000285150">
    <property type="component" value="Unassembled WGS sequence"/>
</dbReference>
<evidence type="ECO:0000313" key="4">
    <source>
        <dbReference type="Proteomes" id="UP000283762"/>
    </source>
</evidence>
<reference evidence="4 5" key="1">
    <citation type="submission" date="2018-08" db="EMBL/GenBank/DDBJ databases">
        <title>A genome reference for cultivated species of the human gut microbiota.</title>
        <authorList>
            <person name="Zou Y."/>
            <person name="Xue W."/>
            <person name="Luo G."/>
        </authorList>
    </citation>
    <scope>NUCLEOTIDE SEQUENCE [LARGE SCALE GENOMIC DNA]</scope>
    <source>
        <strain evidence="2 5">AF12-7</strain>
        <strain evidence="3 4">AM25-16</strain>
    </source>
</reference>
<comment type="caution">
    <text evidence="3">The sequence shown here is derived from an EMBL/GenBank/DDBJ whole genome shotgun (WGS) entry which is preliminary data.</text>
</comment>
<evidence type="ECO:0000313" key="3">
    <source>
        <dbReference type="EMBL" id="RHF77098.1"/>
    </source>
</evidence>
<dbReference type="EMBL" id="QSAF01000010">
    <property type="protein sequence ID" value="RGW33768.1"/>
    <property type="molecule type" value="Genomic_DNA"/>
</dbReference>
<proteinExistence type="predicted"/>
<dbReference type="AlphaFoldDB" id="A0A414Q8J2"/>
<name>A0A414Q8J2_BACSE</name>
<feature type="region of interest" description="Disordered" evidence="1">
    <location>
        <begin position="39"/>
        <end position="64"/>
    </location>
</feature>
<evidence type="ECO:0000256" key="1">
    <source>
        <dbReference type="SAM" id="MobiDB-lite"/>
    </source>
</evidence>
<organism evidence="3 4">
    <name type="scientific">Bacteroides stercoris</name>
    <dbReference type="NCBI Taxonomy" id="46506"/>
    <lineage>
        <taxon>Bacteria</taxon>
        <taxon>Pseudomonadati</taxon>
        <taxon>Bacteroidota</taxon>
        <taxon>Bacteroidia</taxon>
        <taxon>Bacteroidales</taxon>
        <taxon>Bacteroidaceae</taxon>
        <taxon>Bacteroides</taxon>
    </lineage>
</organism>
<protein>
    <submittedName>
        <fullName evidence="3">Uncharacterized protein</fullName>
    </submittedName>
</protein>
<feature type="region of interest" description="Disordered" evidence="1">
    <location>
        <begin position="1"/>
        <end position="26"/>
    </location>
</feature>
<accession>A0A414Q8J2</accession>
<dbReference type="Proteomes" id="UP000283762">
    <property type="component" value="Unassembled WGS sequence"/>
</dbReference>
<evidence type="ECO:0000313" key="2">
    <source>
        <dbReference type="EMBL" id="RGW33768.1"/>
    </source>
</evidence>
<sequence length="64" mass="7234">MRARQPAYGNRTARSRQPGSPQLENEVLHPAFLYYTRAKTTKPTGNSRIKTQRLGCSAPENRGF</sequence>
<gene>
    <name evidence="3" type="ORF">DW668_04375</name>
    <name evidence="2" type="ORF">DWV77_09725</name>
</gene>
<evidence type="ECO:0000313" key="5">
    <source>
        <dbReference type="Proteomes" id="UP000285150"/>
    </source>
</evidence>
<dbReference type="EMBL" id="QRHJ01000008">
    <property type="protein sequence ID" value="RHF77098.1"/>
    <property type="molecule type" value="Genomic_DNA"/>
</dbReference>